<dbReference type="STRING" id="1673428.CPM_0719"/>
<evidence type="ECO:0000313" key="19">
    <source>
        <dbReference type="EMBL" id="SJK84576.1"/>
    </source>
</evidence>
<dbReference type="GO" id="GO:0005992">
    <property type="term" value="P:trehalose biosynthetic process"/>
    <property type="evidence" value="ECO:0007669"/>
    <property type="project" value="UniProtKB-UniRule"/>
</dbReference>
<dbReference type="PANTHER" id="PTHR43651">
    <property type="entry name" value="1,4-ALPHA-GLUCAN-BRANCHING ENZYME"/>
    <property type="match status" value="1"/>
</dbReference>
<dbReference type="InterPro" id="IPR013783">
    <property type="entry name" value="Ig-like_fold"/>
</dbReference>
<dbReference type="Gene3D" id="1.10.10.760">
    <property type="entry name" value="E-set domains of sugar-utilizing enzymes"/>
    <property type="match status" value="1"/>
</dbReference>
<dbReference type="PANTHER" id="PTHR43651:SF11">
    <property type="entry name" value="MALTO-OLIGOSYLTREHALOSE TREHALOHYDROLASE"/>
    <property type="match status" value="1"/>
</dbReference>
<evidence type="ECO:0000259" key="18">
    <source>
        <dbReference type="SMART" id="SM00642"/>
    </source>
</evidence>
<protein>
    <recommendedName>
        <fullName evidence="5 13">Malto-oligosyltrehalose trehalohydrolase</fullName>
        <shortName evidence="14">MTHase</shortName>
        <ecNumber evidence="4 13">3.2.1.141</ecNumber>
    </recommendedName>
    <alternativeName>
        <fullName evidence="11 14">4-alpha-D-((1-&gt;4)-alpha-D-glucano)trehalose trehalohydrolase</fullName>
    </alternativeName>
    <alternativeName>
        <fullName evidence="10 14">Maltooligosyl trehalose trehalohydrolase</fullName>
    </alternativeName>
</protein>
<evidence type="ECO:0000313" key="20">
    <source>
        <dbReference type="Proteomes" id="UP000187822"/>
    </source>
</evidence>
<dbReference type="EC" id="3.2.1.141" evidence="4 13"/>
<keyword evidence="20" id="KW-1185">Reference proteome</keyword>
<feature type="active site" description="Nucleophile" evidence="15">
    <location>
        <position position="271"/>
    </location>
</feature>
<feature type="binding site" evidence="16">
    <location>
        <begin position="401"/>
        <end position="406"/>
    </location>
    <ligand>
        <name>substrate</name>
    </ligand>
</feature>
<dbReference type="SUPFAM" id="SSF51445">
    <property type="entry name" value="(Trans)glycosidases"/>
    <property type="match status" value="1"/>
</dbReference>
<dbReference type="AlphaFoldDB" id="A0A1R4A6K1"/>
<proteinExistence type="inferred from homology"/>
<evidence type="ECO:0000256" key="11">
    <source>
        <dbReference type="ARBA" id="ARBA00033284"/>
    </source>
</evidence>
<evidence type="ECO:0000256" key="17">
    <source>
        <dbReference type="PIRSR" id="PIRSR006337-3"/>
    </source>
</evidence>
<keyword evidence="8" id="KW-0119">Carbohydrate metabolism</keyword>
<keyword evidence="7 14" id="KW-0378">Hydrolase</keyword>
<evidence type="ECO:0000256" key="13">
    <source>
        <dbReference type="NCBIfam" id="TIGR02402"/>
    </source>
</evidence>
<feature type="binding site" evidence="16">
    <location>
        <begin position="269"/>
        <end position="274"/>
    </location>
    <ligand>
        <name>substrate</name>
    </ligand>
</feature>
<comment type="subcellular location">
    <subcellularLocation>
        <location evidence="1 15">Cytoplasm</location>
    </subcellularLocation>
</comment>
<keyword evidence="9 14" id="KW-0326">Glycosidase</keyword>
<evidence type="ECO:0000256" key="1">
    <source>
        <dbReference type="ARBA" id="ARBA00004496"/>
    </source>
</evidence>
<dbReference type="Gene3D" id="3.20.20.80">
    <property type="entry name" value="Glycosidases"/>
    <property type="match status" value="1"/>
</dbReference>
<dbReference type="Gene3D" id="2.60.40.10">
    <property type="entry name" value="Immunoglobulins"/>
    <property type="match status" value="1"/>
</dbReference>
<dbReference type="InterPro" id="IPR014756">
    <property type="entry name" value="Ig_E-set"/>
</dbReference>
<comment type="catalytic activity">
    <reaction evidence="12 14">
        <text>hydrolysis of (1-&gt;4)-alpha-D-glucosidic linkage in 4-alpha-D-[(1-&gt;4)-alpha-D-glucanosyl]n trehalose to yield trehalose and (1-&gt;4)-alpha-D-glucan.</text>
        <dbReference type="EC" id="3.2.1.141"/>
    </reaction>
</comment>
<reference evidence="20" key="1">
    <citation type="submission" date="2016-06" db="EMBL/GenBank/DDBJ databases">
        <authorList>
            <person name="Toshchakov V.S."/>
        </authorList>
    </citation>
    <scope>NUCLEOTIDE SEQUENCE [LARGE SCALE GENOMIC DNA]</scope>
    <source>
        <strain>PM4 (JCM 30641</strain>
        <strain evidence="20">\VKM B-2940)</strain>
    </source>
</reference>
<evidence type="ECO:0000256" key="12">
    <source>
        <dbReference type="ARBA" id="ARBA00034013"/>
    </source>
</evidence>
<organism evidence="19 20">
    <name type="scientific">Cuniculiplasma divulgatum</name>
    <dbReference type="NCBI Taxonomy" id="1673428"/>
    <lineage>
        <taxon>Archaea</taxon>
        <taxon>Methanobacteriati</taxon>
        <taxon>Thermoplasmatota</taxon>
        <taxon>Thermoplasmata</taxon>
        <taxon>Thermoplasmatales</taxon>
        <taxon>Cuniculiplasmataceae</taxon>
        <taxon>Cuniculiplasma</taxon>
    </lineage>
</organism>
<sequence length="596" mass="68171">MIKLEKDTMFYKKLSYGDIGLWKRGSELIATVWAPLSKKVEIEINSGRLMELQRNEYGIWEGALTPFDDDGEYCIILDKKEKLPDPASKFLAHGVFGYSTIVDSDLKNTMDKGINIDLRNAIIYELHTGTFSKSGNFEGIMEKLDHLEKLGVNVIELMPIAQFEGSRNWGYDGVFPYAIQNTYGSISELNQLIREVHSRNISIILDVVYNHAGPRGNVLNKFGPYFSTKYKSPWGNTMNFDDPWSDYVRNFYIQNAIYWIDFFGFDGLRLDAIHGIYDNSPTHFLKEMRMEIDKYFKNSNKKPLLIAESDANNPLTTSSIGQCGLGMDAQWCDDFHHSIHTYLSGESQGYYSDYGDSGHILNAMENGFVYRGEYSRFLERTRGVKDSVVSPSKLIVFSQNHDQVGNRKNSDRNSSYLGKEKSLLFGAICLLSPYVPMIFMGEEFFSKDHFWFFIDTEDAAFADSVKKGRNDEFSYFTDKVDIPAPNSYEAFMESKLQWGLLENNENLKYMDMYENLIAIRKKFGLGYGVRFETALIGEVLKIQYFFSKNSKMICTFNLSEEPVNIDEIEGEVIGSSSDDISNSSKIEAYGFKIVNC</sequence>
<dbReference type="SUPFAM" id="SSF81296">
    <property type="entry name" value="E set domains"/>
    <property type="match status" value="1"/>
</dbReference>
<dbReference type="SMART" id="SM00642">
    <property type="entry name" value="Aamy"/>
    <property type="match status" value="1"/>
</dbReference>
<evidence type="ECO:0000256" key="7">
    <source>
        <dbReference type="ARBA" id="ARBA00022801"/>
    </source>
</evidence>
<dbReference type="GO" id="GO:0033942">
    <property type="term" value="F:4-alpha-D-(1-&gt;4)-alpha-D-glucanotrehalose trehalohydrolase activity"/>
    <property type="evidence" value="ECO:0007669"/>
    <property type="project" value="UniProtKB-EC"/>
</dbReference>
<evidence type="ECO:0000256" key="4">
    <source>
        <dbReference type="ARBA" id="ARBA00012268"/>
    </source>
</evidence>
<dbReference type="InterPro" id="IPR044901">
    <property type="entry name" value="Trehalose_TreZ_E-set_sf"/>
</dbReference>
<evidence type="ECO:0000256" key="6">
    <source>
        <dbReference type="ARBA" id="ARBA00022490"/>
    </source>
</evidence>
<evidence type="ECO:0000256" key="16">
    <source>
        <dbReference type="PIRSR" id="PIRSR006337-2"/>
    </source>
</evidence>
<evidence type="ECO:0000256" key="14">
    <source>
        <dbReference type="PIRNR" id="PIRNR006337"/>
    </source>
</evidence>
<gene>
    <name evidence="19" type="ORF">CPM_0719</name>
</gene>
<dbReference type="UniPathway" id="UPA00299"/>
<dbReference type="Proteomes" id="UP000187822">
    <property type="component" value="Chromosome I"/>
</dbReference>
<dbReference type="GO" id="GO:0005737">
    <property type="term" value="C:cytoplasm"/>
    <property type="evidence" value="ECO:0007669"/>
    <property type="project" value="UniProtKB-SubCell"/>
</dbReference>
<evidence type="ECO:0000256" key="9">
    <source>
        <dbReference type="ARBA" id="ARBA00023295"/>
    </source>
</evidence>
<dbReference type="Pfam" id="PF00128">
    <property type="entry name" value="Alpha-amylase"/>
    <property type="match status" value="1"/>
</dbReference>
<dbReference type="InterPro" id="IPR012768">
    <property type="entry name" value="Trehalose_TreZ"/>
</dbReference>
<dbReference type="PIRSF" id="PIRSF006337">
    <property type="entry name" value="Trehalose_TreZ"/>
    <property type="match status" value="1"/>
</dbReference>
<comment type="similarity">
    <text evidence="3 14">Belongs to the glycosyl hydrolase 13 family.</text>
</comment>
<name>A0A1R4A6K1_9ARCH</name>
<feature type="site" description="Transition state stabilizer" evidence="17">
    <location>
        <position position="402"/>
    </location>
</feature>
<evidence type="ECO:0000256" key="2">
    <source>
        <dbReference type="ARBA" id="ARBA00005199"/>
    </source>
</evidence>
<comment type="pathway">
    <text evidence="2 14">Glycan biosynthesis; trehalose biosynthesis.</text>
</comment>
<evidence type="ECO:0000256" key="8">
    <source>
        <dbReference type="ARBA" id="ARBA00023277"/>
    </source>
</evidence>
<keyword evidence="6" id="KW-0963">Cytoplasm</keyword>
<evidence type="ECO:0000256" key="15">
    <source>
        <dbReference type="PIRSR" id="PIRSR006337-1"/>
    </source>
</evidence>
<dbReference type="InterPro" id="IPR006047">
    <property type="entry name" value="GH13_cat_dom"/>
</dbReference>
<evidence type="ECO:0000256" key="3">
    <source>
        <dbReference type="ARBA" id="ARBA00008061"/>
    </source>
</evidence>
<feature type="domain" description="Glycosyl hydrolase family 13 catalytic" evidence="18">
    <location>
        <begin position="125"/>
        <end position="469"/>
    </location>
</feature>
<evidence type="ECO:0000256" key="5">
    <source>
        <dbReference type="ARBA" id="ARBA00015938"/>
    </source>
</evidence>
<evidence type="ECO:0000256" key="10">
    <source>
        <dbReference type="ARBA" id="ARBA00032057"/>
    </source>
</evidence>
<dbReference type="NCBIfam" id="TIGR02402">
    <property type="entry name" value="trehalose_TreZ"/>
    <property type="match status" value="1"/>
</dbReference>
<dbReference type="InterPro" id="IPR017853">
    <property type="entry name" value="GH"/>
</dbReference>
<dbReference type="EMBL" id="LT719092">
    <property type="protein sequence ID" value="SJK84576.1"/>
    <property type="molecule type" value="Genomic_DNA"/>
</dbReference>
<feature type="active site" description="Proton donor" evidence="15">
    <location>
        <position position="308"/>
    </location>
</feature>
<accession>A0A1R4A6K1</accession>
<dbReference type="KEGG" id="cdiv:CPM_0719"/>
<feature type="binding site" evidence="16">
    <location>
        <begin position="333"/>
        <end position="337"/>
    </location>
    <ligand>
        <name>substrate</name>
    </ligand>
</feature>
<dbReference type="CDD" id="cd11325">
    <property type="entry name" value="AmyAc_GTHase"/>
    <property type="match status" value="1"/>
</dbReference>